<dbReference type="InterPro" id="IPR016166">
    <property type="entry name" value="FAD-bd_PCMH"/>
</dbReference>
<dbReference type="GO" id="GO:0071949">
    <property type="term" value="F:FAD binding"/>
    <property type="evidence" value="ECO:0007669"/>
    <property type="project" value="InterPro"/>
</dbReference>
<evidence type="ECO:0000313" key="5">
    <source>
        <dbReference type="EMBL" id="GAB98846.1"/>
    </source>
</evidence>
<dbReference type="Pfam" id="PF00941">
    <property type="entry name" value="FAD_binding_5"/>
    <property type="match status" value="1"/>
</dbReference>
<dbReference type="SMART" id="SM01092">
    <property type="entry name" value="CO_deh_flav_C"/>
    <property type="match status" value="1"/>
</dbReference>
<comment type="caution">
    <text evidence="5">The sequence shown here is derived from an EMBL/GenBank/DDBJ whole genome shotgun (WGS) entry which is preliminary data.</text>
</comment>
<keyword evidence="2" id="KW-0274">FAD</keyword>
<dbReference type="GO" id="GO:0016491">
    <property type="term" value="F:oxidoreductase activity"/>
    <property type="evidence" value="ECO:0007669"/>
    <property type="project" value="UniProtKB-KW"/>
</dbReference>
<dbReference type="Gene3D" id="3.30.465.10">
    <property type="match status" value="1"/>
</dbReference>
<dbReference type="PANTHER" id="PTHR42659:SF2">
    <property type="entry name" value="XANTHINE DEHYDROGENASE SUBUNIT C-RELATED"/>
    <property type="match status" value="1"/>
</dbReference>
<gene>
    <name evidence="5" type="ORF">GONAM_03_00250</name>
</gene>
<feature type="domain" description="FAD-binding PCMH-type" evidence="4">
    <location>
        <begin position="1"/>
        <end position="177"/>
    </location>
</feature>
<proteinExistence type="predicted"/>
<evidence type="ECO:0000256" key="3">
    <source>
        <dbReference type="ARBA" id="ARBA00023002"/>
    </source>
</evidence>
<name>K6WYI1_9ACTN</name>
<evidence type="ECO:0000256" key="1">
    <source>
        <dbReference type="ARBA" id="ARBA00022630"/>
    </source>
</evidence>
<dbReference type="Proteomes" id="UP000035058">
    <property type="component" value="Unassembled WGS sequence"/>
</dbReference>
<dbReference type="InterPro" id="IPR016167">
    <property type="entry name" value="FAD-bd_PCMH_sub1"/>
</dbReference>
<keyword evidence="3" id="KW-0560">Oxidoreductase</keyword>
<accession>K6WYI1</accession>
<sequence>MKPPPFDYVAPSSIEEVLDLLSDAQDGASLLAGGQSLMPLLNMRFARPELIIDINRVDGLDGIVVSADKVTVGATVRLATIEHDAEVAAALPILATAASYVAHPQIRARTTIGGTLSHADPSAEMPTVAVALGATINLRSKTGTRSVSAEEFFESTFTTSKEADELLVSVDFPREAGMTFVYDEISRRQGDFPFAGLCLGLSVRNGVVASARAAAAGVADIPQRLPALEAALVGRSIAEATEDAAAAAAGEANPPTDIHGTAAYRRGLLRSLVRRILSTLDEEQK</sequence>
<protein>
    <submittedName>
        <fullName evidence="5">Putative carbon monoxide dehydrogenase medium subunit</fullName>
    </submittedName>
</protein>
<dbReference type="InterPro" id="IPR005107">
    <property type="entry name" value="CO_DH_flav_C"/>
</dbReference>
<dbReference type="RefSeq" id="WP_006865124.1">
    <property type="nucleotide sequence ID" value="NZ_BAHE01000003.1"/>
</dbReference>
<organism evidence="5 6">
    <name type="scientific">Gordonia namibiensis NBRC 108229</name>
    <dbReference type="NCBI Taxonomy" id="1208314"/>
    <lineage>
        <taxon>Bacteria</taxon>
        <taxon>Bacillati</taxon>
        <taxon>Actinomycetota</taxon>
        <taxon>Actinomycetes</taxon>
        <taxon>Mycobacteriales</taxon>
        <taxon>Gordoniaceae</taxon>
        <taxon>Gordonia</taxon>
    </lineage>
</organism>
<keyword evidence="1" id="KW-0285">Flavoprotein</keyword>
<dbReference type="PROSITE" id="PS51387">
    <property type="entry name" value="FAD_PCMH"/>
    <property type="match status" value="1"/>
</dbReference>
<dbReference type="SUPFAM" id="SSF55447">
    <property type="entry name" value="CO dehydrogenase flavoprotein C-terminal domain-like"/>
    <property type="match status" value="1"/>
</dbReference>
<dbReference type="InterPro" id="IPR051312">
    <property type="entry name" value="Diverse_Substr_Oxidored"/>
</dbReference>
<dbReference type="FunFam" id="3.30.465.10:FF:000017">
    <property type="entry name" value="Xanthine dehydrogenase, FAD binding subunit"/>
    <property type="match status" value="1"/>
</dbReference>
<evidence type="ECO:0000313" key="6">
    <source>
        <dbReference type="Proteomes" id="UP000035058"/>
    </source>
</evidence>
<dbReference type="EMBL" id="BAHE01000003">
    <property type="protein sequence ID" value="GAB98846.1"/>
    <property type="molecule type" value="Genomic_DNA"/>
</dbReference>
<dbReference type="Gene3D" id="3.30.390.50">
    <property type="entry name" value="CO dehydrogenase flavoprotein, C-terminal domain"/>
    <property type="match status" value="1"/>
</dbReference>
<keyword evidence="6" id="KW-1185">Reference proteome</keyword>
<dbReference type="InterPro" id="IPR036683">
    <property type="entry name" value="CO_DH_flav_C_dom_sf"/>
</dbReference>
<dbReference type="InterPro" id="IPR036318">
    <property type="entry name" value="FAD-bd_PCMH-like_sf"/>
</dbReference>
<dbReference type="SUPFAM" id="SSF56176">
    <property type="entry name" value="FAD-binding/transporter-associated domain-like"/>
    <property type="match status" value="1"/>
</dbReference>
<dbReference type="InterPro" id="IPR002346">
    <property type="entry name" value="Mopterin_DH_FAD-bd"/>
</dbReference>
<dbReference type="InterPro" id="IPR016169">
    <property type="entry name" value="FAD-bd_PCMH_sub2"/>
</dbReference>
<dbReference type="Pfam" id="PF03450">
    <property type="entry name" value="CO_deh_flav_C"/>
    <property type="match status" value="1"/>
</dbReference>
<dbReference type="AlphaFoldDB" id="K6WYI1"/>
<evidence type="ECO:0000259" key="4">
    <source>
        <dbReference type="PROSITE" id="PS51387"/>
    </source>
</evidence>
<dbReference type="Gene3D" id="3.30.43.10">
    <property type="entry name" value="Uridine Diphospho-n-acetylenolpyruvylglucosamine Reductase, domain 2"/>
    <property type="match status" value="1"/>
</dbReference>
<evidence type="ECO:0000256" key="2">
    <source>
        <dbReference type="ARBA" id="ARBA00022827"/>
    </source>
</evidence>
<dbReference type="PANTHER" id="PTHR42659">
    <property type="entry name" value="XANTHINE DEHYDROGENASE SUBUNIT C-RELATED"/>
    <property type="match status" value="1"/>
</dbReference>
<reference evidence="5 6" key="1">
    <citation type="submission" date="2012-08" db="EMBL/GenBank/DDBJ databases">
        <title>Whole genome shotgun sequence of Gordonia namibiensis NBRC 108229.</title>
        <authorList>
            <person name="Isaki-Nakamura S."/>
            <person name="Hosoyama A."/>
            <person name="Tsuchikane K."/>
            <person name="Katsumata H."/>
            <person name="Baba S."/>
            <person name="Yamazaki S."/>
            <person name="Fujita N."/>
        </authorList>
    </citation>
    <scope>NUCLEOTIDE SEQUENCE [LARGE SCALE GENOMIC DNA]</scope>
    <source>
        <strain evidence="5 6">NBRC 108229</strain>
    </source>
</reference>